<accession>A0A392Q4G2</accession>
<comment type="caution">
    <text evidence="1">The sequence shown here is derived from an EMBL/GenBank/DDBJ whole genome shotgun (WGS) entry which is preliminary data.</text>
</comment>
<feature type="non-terminal residue" evidence="1">
    <location>
        <position position="1"/>
    </location>
</feature>
<dbReference type="AlphaFoldDB" id="A0A392Q4G2"/>
<dbReference type="EMBL" id="LXQA010114135">
    <property type="protein sequence ID" value="MCI19293.1"/>
    <property type="molecule type" value="Genomic_DNA"/>
</dbReference>
<keyword evidence="2" id="KW-1185">Reference proteome</keyword>
<evidence type="ECO:0000313" key="2">
    <source>
        <dbReference type="Proteomes" id="UP000265520"/>
    </source>
</evidence>
<protein>
    <submittedName>
        <fullName evidence="1">Uncharacterized protein</fullName>
    </submittedName>
</protein>
<evidence type="ECO:0000313" key="1">
    <source>
        <dbReference type="EMBL" id="MCI19293.1"/>
    </source>
</evidence>
<organism evidence="1 2">
    <name type="scientific">Trifolium medium</name>
    <dbReference type="NCBI Taxonomy" id="97028"/>
    <lineage>
        <taxon>Eukaryota</taxon>
        <taxon>Viridiplantae</taxon>
        <taxon>Streptophyta</taxon>
        <taxon>Embryophyta</taxon>
        <taxon>Tracheophyta</taxon>
        <taxon>Spermatophyta</taxon>
        <taxon>Magnoliopsida</taxon>
        <taxon>eudicotyledons</taxon>
        <taxon>Gunneridae</taxon>
        <taxon>Pentapetalae</taxon>
        <taxon>rosids</taxon>
        <taxon>fabids</taxon>
        <taxon>Fabales</taxon>
        <taxon>Fabaceae</taxon>
        <taxon>Papilionoideae</taxon>
        <taxon>50 kb inversion clade</taxon>
        <taxon>NPAAA clade</taxon>
        <taxon>Hologalegina</taxon>
        <taxon>IRL clade</taxon>
        <taxon>Trifolieae</taxon>
        <taxon>Trifolium</taxon>
    </lineage>
</organism>
<sequence length="58" mass="5880">ELDPSSVTTHRHRTLAAGSVKRSAAGISLADGIQSIAAIVSIAAISCRRISPSSSFTG</sequence>
<reference evidence="1 2" key="1">
    <citation type="journal article" date="2018" name="Front. Plant Sci.">
        <title>Red Clover (Trifolium pratense) and Zigzag Clover (T. medium) - A Picture of Genomic Similarities and Differences.</title>
        <authorList>
            <person name="Dluhosova J."/>
            <person name="Istvanek J."/>
            <person name="Nedelnik J."/>
            <person name="Repkova J."/>
        </authorList>
    </citation>
    <scope>NUCLEOTIDE SEQUENCE [LARGE SCALE GENOMIC DNA]</scope>
    <source>
        <strain evidence="2">cv. 10/8</strain>
        <tissue evidence="1">Leaf</tissue>
    </source>
</reference>
<name>A0A392Q4G2_9FABA</name>
<dbReference type="Proteomes" id="UP000265520">
    <property type="component" value="Unassembled WGS sequence"/>
</dbReference>
<proteinExistence type="predicted"/>